<keyword evidence="3" id="KW-1185">Reference proteome</keyword>
<sequence length="368" mass="41831">MRLISVDKCQLGMLVARAIRNESGQVLVQENVQLTERMIHRLQELDIQYLYIQDQRTSDLSIEEPLSQKTRAEAFSLIKGTFTGIMKQKSLKQVIDDPYFAKNFKSTVKNILYDIRNQKQIMNMLIHVQTTDHYTFEHSLNVTLYTLALASKLDYSEKQLIEIGVGAILHDVGKCLIPLSVLNKKGLLTEEEYTLIKAHTTIGFDMLRSIQEISLLSAHCAYQHHERIDGSGYPRGLTDHEIHEYSKIIAIADVYDALTTNRSYRAPMLPHLAFEQINAGAGTLFDERLVHLFKQTIAFYPLGMPVSLSNGERGVVVDHNKNHPGSPIVRILEGEDKGTLEEEKVIPLKYREIDLSKNTSIKIESLNI</sequence>
<accession>A0ABT9VTW0</accession>
<dbReference type="PANTHER" id="PTHR43155:SF2">
    <property type="entry name" value="CYCLIC DI-GMP PHOSPHODIESTERASE PA4108"/>
    <property type="match status" value="1"/>
</dbReference>
<feature type="domain" description="HD-GYP" evidence="1">
    <location>
        <begin position="113"/>
        <end position="309"/>
    </location>
</feature>
<dbReference type="PANTHER" id="PTHR43155">
    <property type="entry name" value="CYCLIC DI-GMP PHOSPHODIESTERASE PA4108-RELATED"/>
    <property type="match status" value="1"/>
</dbReference>
<evidence type="ECO:0000313" key="2">
    <source>
        <dbReference type="EMBL" id="MDQ0164423.1"/>
    </source>
</evidence>
<organism evidence="2 3">
    <name type="scientific">Caldalkalibacillus horti</name>
    <dbReference type="NCBI Taxonomy" id="77523"/>
    <lineage>
        <taxon>Bacteria</taxon>
        <taxon>Bacillati</taxon>
        <taxon>Bacillota</taxon>
        <taxon>Bacilli</taxon>
        <taxon>Bacillales</taxon>
        <taxon>Bacillaceae</taxon>
        <taxon>Caldalkalibacillus</taxon>
    </lineage>
</organism>
<dbReference type="PROSITE" id="PS51832">
    <property type="entry name" value="HD_GYP"/>
    <property type="match status" value="1"/>
</dbReference>
<proteinExistence type="predicted"/>
<reference evidence="2 3" key="1">
    <citation type="submission" date="2023-07" db="EMBL/GenBank/DDBJ databases">
        <title>Genomic Encyclopedia of Type Strains, Phase IV (KMG-IV): sequencing the most valuable type-strain genomes for metagenomic binning, comparative biology and taxonomic classification.</title>
        <authorList>
            <person name="Goeker M."/>
        </authorList>
    </citation>
    <scope>NUCLEOTIDE SEQUENCE [LARGE SCALE GENOMIC DNA]</scope>
    <source>
        <strain evidence="2 3">DSM 12751</strain>
    </source>
</reference>
<dbReference type="EMBL" id="JAUSTY010000001">
    <property type="protein sequence ID" value="MDQ0164423.1"/>
    <property type="molecule type" value="Genomic_DNA"/>
</dbReference>
<dbReference type="NCBIfam" id="TIGR00277">
    <property type="entry name" value="HDIG"/>
    <property type="match status" value="1"/>
</dbReference>
<evidence type="ECO:0000313" key="3">
    <source>
        <dbReference type="Proteomes" id="UP001235840"/>
    </source>
</evidence>
<name>A0ABT9VTW0_9BACI</name>
<dbReference type="Pfam" id="PF13487">
    <property type="entry name" value="HD_5"/>
    <property type="match status" value="1"/>
</dbReference>
<dbReference type="SMART" id="SM00471">
    <property type="entry name" value="HDc"/>
    <property type="match status" value="1"/>
</dbReference>
<dbReference type="SUPFAM" id="SSF109604">
    <property type="entry name" value="HD-domain/PDEase-like"/>
    <property type="match status" value="1"/>
</dbReference>
<protein>
    <submittedName>
        <fullName evidence="2">Nucleotidyltransferase with HDIG domain</fullName>
    </submittedName>
</protein>
<dbReference type="Proteomes" id="UP001235840">
    <property type="component" value="Unassembled WGS sequence"/>
</dbReference>
<dbReference type="InterPro" id="IPR003607">
    <property type="entry name" value="HD/PDEase_dom"/>
</dbReference>
<dbReference type="RefSeq" id="WP_307389992.1">
    <property type="nucleotide sequence ID" value="NZ_BAAADK010000021.1"/>
</dbReference>
<dbReference type="InterPro" id="IPR037522">
    <property type="entry name" value="HD_GYP_dom"/>
</dbReference>
<dbReference type="InterPro" id="IPR006675">
    <property type="entry name" value="HDIG_dom"/>
</dbReference>
<dbReference type="Gene3D" id="1.10.3210.10">
    <property type="entry name" value="Hypothetical protein af1432"/>
    <property type="match status" value="1"/>
</dbReference>
<evidence type="ECO:0000259" key="1">
    <source>
        <dbReference type="PROSITE" id="PS51832"/>
    </source>
</evidence>
<gene>
    <name evidence="2" type="ORF">J2S11_000322</name>
</gene>
<comment type="caution">
    <text evidence="2">The sequence shown here is derived from an EMBL/GenBank/DDBJ whole genome shotgun (WGS) entry which is preliminary data.</text>
</comment>
<dbReference type="CDD" id="cd00077">
    <property type="entry name" value="HDc"/>
    <property type="match status" value="1"/>
</dbReference>